<name>A0ABY5RLG5_9HYPH</name>
<evidence type="ECO:0000313" key="2">
    <source>
        <dbReference type="EMBL" id="UVF18076.1"/>
    </source>
</evidence>
<keyword evidence="3" id="KW-1185">Reference proteome</keyword>
<reference evidence="2" key="1">
    <citation type="submission" date="2022-08" db="EMBL/GenBank/DDBJ databases">
        <title>Microvirga terrae sp. nov., isolated from soil.</title>
        <authorList>
            <person name="Kim K.H."/>
            <person name="Seo Y.L."/>
            <person name="Kim J.M."/>
            <person name="Lee J.K."/>
            <person name="Han D.M."/>
            <person name="Jeon C.O."/>
        </authorList>
    </citation>
    <scope>NUCLEOTIDE SEQUENCE</scope>
    <source>
        <strain evidence="2">R24</strain>
    </source>
</reference>
<evidence type="ECO:0000256" key="1">
    <source>
        <dbReference type="SAM" id="Phobius"/>
    </source>
</evidence>
<gene>
    <name evidence="2" type="ORF">HPT29_016330</name>
</gene>
<accession>A0ABY5RLG5</accession>
<protein>
    <submittedName>
        <fullName evidence="2">Uncharacterized protein</fullName>
    </submittedName>
</protein>
<keyword evidence="1" id="KW-0812">Transmembrane</keyword>
<sequence length="47" mass="5584">MREKLQKLESIEARLSQHEKTTRVGLIWLTILAFAVLFLFGYHIIRL</sequence>
<organism evidence="2 3">
    <name type="scientific">Microvirga terrae</name>
    <dbReference type="NCBI Taxonomy" id="2740529"/>
    <lineage>
        <taxon>Bacteria</taxon>
        <taxon>Pseudomonadati</taxon>
        <taxon>Pseudomonadota</taxon>
        <taxon>Alphaproteobacteria</taxon>
        <taxon>Hyphomicrobiales</taxon>
        <taxon>Methylobacteriaceae</taxon>
        <taxon>Microvirga</taxon>
    </lineage>
</organism>
<proteinExistence type="predicted"/>
<dbReference type="EMBL" id="CP102845">
    <property type="protein sequence ID" value="UVF18076.1"/>
    <property type="molecule type" value="Genomic_DNA"/>
</dbReference>
<dbReference type="RefSeq" id="WP_173945334.1">
    <property type="nucleotide sequence ID" value="NZ_CP102845.1"/>
</dbReference>
<dbReference type="Proteomes" id="UP001017257">
    <property type="component" value="Chromosome"/>
</dbReference>
<feature type="transmembrane region" description="Helical" evidence="1">
    <location>
        <begin position="24"/>
        <end position="45"/>
    </location>
</feature>
<evidence type="ECO:0000313" key="3">
    <source>
        <dbReference type="Proteomes" id="UP001017257"/>
    </source>
</evidence>
<keyword evidence="1" id="KW-1133">Transmembrane helix</keyword>
<keyword evidence="1" id="KW-0472">Membrane</keyword>